<dbReference type="Gene3D" id="3.90.20.10">
    <property type="match status" value="1"/>
</dbReference>
<comment type="caution">
    <text evidence="2">The sequence shown here is derived from an EMBL/GenBank/DDBJ whole genome shotgun (WGS) entry which is preliminary data.</text>
</comment>
<evidence type="ECO:0000313" key="2">
    <source>
        <dbReference type="EMBL" id="KAH3735050.1"/>
    </source>
</evidence>
<organism evidence="2 3">
    <name type="scientific">Dreissena polymorpha</name>
    <name type="common">Zebra mussel</name>
    <name type="synonym">Mytilus polymorpha</name>
    <dbReference type="NCBI Taxonomy" id="45954"/>
    <lineage>
        <taxon>Eukaryota</taxon>
        <taxon>Metazoa</taxon>
        <taxon>Spiralia</taxon>
        <taxon>Lophotrochozoa</taxon>
        <taxon>Mollusca</taxon>
        <taxon>Bivalvia</taxon>
        <taxon>Autobranchia</taxon>
        <taxon>Heteroconchia</taxon>
        <taxon>Euheterodonta</taxon>
        <taxon>Imparidentia</taxon>
        <taxon>Neoheterodontei</taxon>
        <taxon>Myida</taxon>
        <taxon>Dreissenoidea</taxon>
        <taxon>Dreissenidae</taxon>
        <taxon>Dreissena</taxon>
    </lineage>
</organism>
<reference evidence="2" key="1">
    <citation type="journal article" date="2019" name="bioRxiv">
        <title>The Genome of the Zebra Mussel, Dreissena polymorpha: A Resource for Invasive Species Research.</title>
        <authorList>
            <person name="McCartney M.A."/>
            <person name="Auch B."/>
            <person name="Kono T."/>
            <person name="Mallez S."/>
            <person name="Zhang Y."/>
            <person name="Obille A."/>
            <person name="Becker A."/>
            <person name="Abrahante J.E."/>
            <person name="Garbe J."/>
            <person name="Badalamenti J.P."/>
            <person name="Herman A."/>
            <person name="Mangelson H."/>
            <person name="Liachko I."/>
            <person name="Sullivan S."/>
            <person name="Sone E.D."/>
            <person name="Koren S."/>
            <person name="Silverstein K.A.T."/>
            <person name="Beckman K.B."/>
            <person name="Gohl D.M."/>
        </authorList>
    </citation>
    <scope>NUCLEOTIDE SEQUENCE</scope>
    <source>
        <strain evidence="2">Duluth1</strain>
        <tissue evidence="2">Whole animal</tissue>
    </source>
</reference>
<protein>
    <submittedName>
        <fullName evidence="2">Uncharacterized protein</fullName>
    </submittedName>
</protein>
<evidence type="ECO:0000313" key="3">
    <source>
        <dbReference type="Proteomes" id="UP000828390"/>
    </source>
</evidence>
<reference evidence="2" key="2">
    <citation type="submission" date="2020-11" db="EMBL/GenBank/DDBJ databases">
        <authorList>
            <person name="McCartney M.A."/>
            <person name="Auch B."/>
            <person name="Kono T."/>
            <person name="Mallez S."/>
            <person name="Becker A."/>
            <person name="Gohl D.M."/>
            <person name="Silverstein K.A.T."/>
            <person name="Koren S."/>
            <person name="Bechman K.B."/>
            <person name="Herman A."/>
            <person name="Abrahante J.E."/>
            <person name="Garbe J."/>
        </authorList>
    </citation>
    <scope>NUCLEOTIDE SEQUENCE</scope>
    <source>
        <strain evidence="2">Duluth1</strain>
        <tissue evidence="2">Whole animal</tissue>
    </source>
</reference>
<proteinExistence type="predicted"/>
<gene>
    <name evidence="2" type="ORF">DPMN_041511</name>
</gene>
<feature type="region of interest" description="Disordered" evidence="1">
    <location>
        <begin position="63"/>
        <end position="85"/>
    </location>
</feature>
<dbReference type="SUPFAM" id="SSF58064">
    <property type="entry name" value="Influenza hemagglutinin (stalk)"/>
    <property type="match status" value="1"/>
</dbReference>
<sequence>MEKKMDAINNIEKRIGALEKDVNKQFVAIEDRMKKVDERVTRLKDKVDGADIRAARLSERVQELEKERNTLRDNVSYPPSQSKRN</sequence>
<evidence type="ECO:0000256" key="1">
    <source>
        <dbReference type="SAM" id="MobiDB-lite"/>
    </source>
</evidence>
<dbReference type="Proteomes" id="UP000828390">
    <property type="component" value="Unassembled WGS sequence"/>
</dbReference>
<accession>A0A9D4CZ65</accession>
<name>A0A9D4CZ65_DREPO</name>
<dbReference type="AlphaFoldDB" id="A0A9D4CZ65"/>
<keyword evidence="3" id="KW-1185">Reference proteome</keyword>
<dbReference type="EMBL" id="JAIWYP010000011">
    <property type="protein sequence ID" value="KAH3735050.1"/>
    <property type="molecule type" value="Genomic_DNA"/>
</dbReference>